<dbReference type="PANTHER" id="PTHR10627:SF69">
    <property type="entry name" value="PROTEIN BICAUDAL C"/>
    <property type="match status" value="1"/>
</dbReference>
<keyword evidence="1" id="KW-0677">Repeat</keyword>
<dbReference type="Proteomes" id="UP000017836">
    <property type="component" value="Unassembled WGS sequence"/>
</dbReference>
<dbReference type="InterPro" id="IPR001660">
    <property type="entry name" value="SAM"/>
</dbReference>
<dbReference type="EMBL" id="KI393908">
    <property type="protein sequence ID" value="ERN06185.1"/>
    <property type="molecule type" value="Genomic_DNA"/>
</dbReference>
<proteinExistence type="predicted"/>
<evidence type="ECO:0000259" key="3">
    <source>
        <dbReference type="PROSITE" id="PS50105"/>
    </source>
</evidence>
<organism evidence="4 5">
    <name type="scientific">Amborella trichopoda</name>
    <dbReference type="NCBI Taxonomy" id="13333"/>
    <lineage>
        <taxon>Eukaryota</taxon>
        <taxon>Viridiplantae</taxon>
        <taxon>Streptophyta</taxon>
        <taxon>Embryophyta</taxon>
        <taxon>Tracheophyta</taxon>
        <taxon>Spermatophyta</taxon>
        <taxon>Magnoliopsida</taxon>
        <taxon>Amborellales</taxon>
        <taxon>Amborellaceae</taxon>
        <taxon>Amborella</taxon>
    </lineage>
</organism>
<dbReference type="HOGENOM" id="CLU_089492_0_0_1"/>
<dbReference type="PROSITE" id="PS50105">
    <property type="entry name" value="SAM_DOMAIN"/>
    <property type="match status" value="1"/>
</dbReference>
<dbReference type="InterPro" id="IPR013761">
    <property type="entry name" value="SAM/pointed_sf"/>
</dbReference>
<evidence type="ECO:0000313" key="5">
    <source>
        <dbReference type="Proteomes" id="UP000017836"/>
    </source>
</evidence>
<evidence type="ECO:0000256" key="1">
    <source>
        <dbReference type="ARBA" id="ARBA00022737"/>
    </source>
</evidence>
<dbReference type="CDD" id="cd09487">
    <property type="entry name" value="SAM_superfamily"/>
    <property type="match status" value="1"/>
</dbReference>
<feature type="compositionally biased region" description="Polar residues" evidence="2">
    <location>
        <begin position="128"/>
        <end position="146"/>
    </location>
</feature>
<sequence>MAELQSLEGPSNGLLSGTLVPYLGSKRVRRPSVRLGEIGEQRAYESYAKKNKQLRVSEEPKSRTSDGYLHHGHNGAIKAVSKRKASVNLGNGDSHESRGPEEENQSHDLGSNEGNLELVELKAGEPKGSTTHMLESPENATTNVGFSDSYQRVLKAHGNERESLLMGKRSHRKSRGARITDSNREPVASVDCVEMVGLELPSDAEDRSKYNGDDELRRVEKCGRKERKFGGIKSSQFLDDEVWGWLNEMGLGRYAPVFEMHEVDYAVLPLLTLDDLKDMGINAVGSRRKMYCAIQKLRGGIP</sequence>
<keyword evidence="5" id="KW-1185">Reference proteome</keyword>
<name>W1PGI1_AMBTC</name>
<feature type="region of interest" description="Disordered" evidence="2">
    <location>
        <begin position="36"/>
        <end position="113"/>
    </location>
</feature>
<feature type="region of interest" description="Disordered" evidence="2">
    <location>
        <begin position="127"/>
        <end position="146"/>
    </location>
</feature>
<dbReference type="KEGG" id="atr:18434376"/>
<feature type="domain" description="SAM" evidence="3">
    <location>
        <begin position="237"/>
        <end position="300"/>
    </location>
</feature>
<dbReference type="eggNOG" id="KOG4374">
    <property type="taxonomic scope" value="Eukaryota"/>
</dbReference>
<dbReference type="OrthoDB" id="539213at2759"/>
<feature type="compositionally biased region" description="Basic and acidic residues" evidence="2">
    <location>
        <begin position="93"/>
        <end position="106"/>
    </location>
</feature>
<reference evidence="5" key="1">
    <citation type="journal article" date="2013" name="Science">
        <title>The Amborella genome and the evolution of flowering plants.</title>
        <authorList>
            <consortium name="Amborella Genome Project"/>
        </authorList>
    </citation>
    <scope>NUCLEOTIDE SEQUENCE [LARGE SCALE GENOMIC DNA]</scope>
</reference>
<feature type="compositionally biased region" description="Basic and acidic residues" evidence="2">
    <location>
        <begin position="55"/>
        <end position="64"/>
    </location>
</feature>
<gene>
    <name evidence="4" type="ORF">AMTR_s00016p00140810</name>
</gene>
<accession>W1PGI1</accession>
<dbReference type="Gramene" id="ERN06185">
    <property type="protein sequence ID" value="ERN06185"/>
    <property type="gene ID" value="AMTR_s00016p00140810"/>
</dbReference>
<evidence type="ECO:0000313" key="4">
    <source>
        <dbReference type="EMBL" id="ERN06185.1"/>
    </source>
</evidence>
<dbReference type="AlphaFoldDB" id="W1PGI1"/>
<dbReference type="SUPFAM" id="SSF47769">
    <property type="entry name" value="SAM/Pointed domain"/>
    <property type="match status" value="1"/>
</dbReference>
<evidence type="ECO:0000256" key="2">
    <source>
        <dbReference type="SAM" id="MobiDB-lite"/>
    </source>
</evidence>
<dbReference type="PANTHER" id="PTHR10627">
    <property type="entry name" value="SCP160"/>
    <property type="match status" value="1"/>
</dbReference>
<dbReference type="Gene3D" id="1.10.150.50">
    <property type="entry name" value="Transcription Factor, Ets-1"/>
    <property type="match status" value="1"/>
</dbReference>
<dbReference type="Pfam" id="PF00536">
    <property type="entry name" value="SAM_1"/>
    <property type="match status" value="1"/>
</dbReference>
<dbReference type="SMART" id="SM00454">
    <property type="entry name" value="SAM"/>
    <property type="match status" value="1"/>
</dbReference>
<dbReference type="OMA" id="DNEREPN"/>
<protein>
    <recommendedName>
        <fullName evidence="3">SAM domain-containing protein</fullName>
    </recommendedName>
</protein>